<evidence type="ECO:0000256" key="9">
    <source>
        <dbReference type="ARBA" id="ARBA00023180"/>
    </source>
</evidence>
<keyword evidence="15" id="KW-1185">Reference proteome</keyword>
<dbReference type="Pfam" id="PF01400">
    <property type="entry name" value="Astacin"/>
    <property type="match status" value="1"/>
</dbReference>
<keyword evidence="2 10" id="KW-0479">Metal-binding</keyword>
<evidence type="ECO:0000313" key="15">
    <source>
        <dbReference type="Proteomes" id="UP001620626"/>
    </source>
</evidence>
<protein>
    <recommendedName>
        <fullName evidence="11">Metalloendopeptidase</fullName>
        <ecNumber evidence="11">3.4.24.-</ecNumber>
    </recommendedName>
</protein>
<evidence type="ECO:0000256" key="3">
    <source>
        <dbReference type="ARBA" id="ARBA00022729"/>
    </source>
</evidence>
<feature type="region of interest" description="Disordered" evidence="12">
    <location>
        <begin position="392"/>
        <end position="452"/>
    </location>
</feature>
<evidence type="ECO:0000256" key="2">
    <source>
        <dbReference type="ARBA" id="ARBA00022723"/>
    </source>
</evidence>
<dbReference type="PANTHER" id="PTHR10127">
    <property type="entry name" value="DISCOIDIN, CUB, EGF, LAMININ , AND ZINC METALLOPROTEASE DOMAIN CONTAINING"/>
    <property type="match status" value="1"/>
</dbReference>
<feature type="domain" description="Peptidase M12A" evidence="13">
    <location>
        <begin position="159"/>
        <end position="354"/>
    </location>
</feature>
<feature type="binding site" evidence="10">
    <location>
        <position position="255"/>
    </location>
    <ligand>
        <name>Zn(2+)</name>
        <dbReference type="ChEBI" id="CHEBI:29105"/>
        <note>catalytic</note>
    </ligand>
</feature>
<comment type="cofactor">
    <cofactor evidence="10 11">
        <name>Zn(2+)</name>
        <dbReference type="ChEBI" id="CHEBI:29105"/>
    </cofactor>
    <text evidence="10 11">Binds 1 zinc ion per subunit.</text>
</comment>
<feature type="region of interest" description="Disordered" evidence="12">
    <location>
        <begin position="493"/>
        <end position="516"/>
    </location>
</feature>
<evidence type="ECO:0000256" key="5">
    <source>
        <dbReference type="ARBA" id="ARBA00022833"/>
    </source>
</evidence>
<feature type="region of interest" description="Disordered" evidence="12">
    <location>
        <begin position="108"/>
        <end position="138"/>
    </location>
</feature>
<gene>
    <name evidence="14" type="ORF">niasHT_013187</name>
</gene>
<comment type="caution">
    <text evidence="14">The sequence shown here is derived from an EMBL/GenBank/DDBJ whole genome shotgun (WGS) entry which is preliminary data.</text>
</comment>
<keyword evidence="6 10" id="KW-0482">Metalloprotease</keyword>
<dbReference type="CDD" id="cd04280">
    <property type="entry name" value="ZnMc_astacin_like"/>
    <property type="match status" value="1"/>
</dbReference>
<dbReference type="InterPro" id="IPR034035">
    <property type="entry name" value="Astacin-like_dom"/>
</dbReference>
<keyword evidence="1 10" id="KW-0645">Protease</keyword>
<sequence length="570" mass="64136">MFPPLPSPPSKLNEFVLLPRHRHFPSAFAVVVHLLFVLFLLATLCPPFSHAQEVPEFMLSRKDIVDKNVKESETVLSPNDFANIPEKEVDLRRLGIRVNSDPTMGNKVEGDIVGWSPTKEKPKGQQMMPKRHKGAAGVGTDAAGVAGTVLFDENGLARNALRQPYRRWPRNEIPYAVSAQYGSYSRSVIAKAISEYHSKTCVRFVPRDARKHTDYVWIHPDDGCYSLVGRTGGRQPLSLDSGCIQVGTVVHELMHAVGFFHEQSRYDRDSFIQILWSNVLRGADDQFEKYSFNTIDQLGEPYDYGSIMHYGAYAFSSNGKRTIVPRRNGANRMGQRVTFSEIDLRKINKLYQCDKRTTNTNRANANSRNWGQQQQQWPPLITTLNQSRRFPWTAASGANGGWRRGRRKTDRSEAATKEGRRRQRQRLNANFKAQIVDDGAKPSDSADDEDGTCEDRNWRCIFWSMPMLHHCARSEVIRTEICPLSCGTCTPPATSTTTAPSSADQKPPMTVDEGGGGGREAGRFVVDQHQRTAQCADRSRALCHDRHLNREELCAGLVGKLLCQKRCGRC</sequence>
<name>A0ABD2KTX6_9BILA</name>
<keyword evidence="8" id="KW-1015">Disulfide bond</keyword>
<dbReference type="PRINTS" id="PR00480">
    <property type="entry name" value="ASTACIN"/>
</dbReference>
<keyword evidence="7" id="KW-0865">Zymogen</keyword>
<dbReference type="InterPro" id="IPR001506">
    <property type="entry name" value="Peptidase_M12A"/>
</dbReference>
<dbReference type="PROSITE" id="PS51864">
    <property type="entry name" value="ASTACIN"/>
    <property type="match status" value="1"/>
</dbReference>
<keyword evidence="3" id="KW-0732">Signal</keyword>
<accession>A0ABD2KTX6</accession>
<keyword evidence="5 10" id="KW-0862">Zinc</keyword>
<evidence type="ECO:0000313" key="14">
    <source>
        <dbReference type="EMBL" id="KAL3106358.1"/>
    </source>
</evidence>
<dbReference type="Gene3D" id="3.40.390.10">
    <property type="entry name" value="Collagenase (Catalytic Domain)"/>
    <property type="match status" value="1"/>
</dbReference>
<evidence type="ECO:0000256" key="11">
    <source>
        <dbReference type="RuleBase" id="RU361183"/>
    </source>
</evidence>
<keyword evidence="9" id="KW-0325">Glycoprotein</keyword>
<dbReference type="GO" id="GO:0008270">
    <property type="term" value="F:zinc ion binding"/>
    <property type="evidence" value="ECO:0007669"/>
    <property type="project" value="UniProtKB-UniRule"/>
</dbReference>
<dbReference type="GO" id="GO:0006508">
    <property type="term" value="P:proteolysis"/>
    <property type="evidence" value="ECO:0007669"/>
    <property type="project" value="UniProtKB-KW"/>
</dbReference>
<evidence type="ECO:0000256" key="1">
    <source>
        <dbReference type="ARBA" id="ARBA00022670"/>
    </source>
</evidence>
<feature type="binding site" evidence="10">
    <location>
        <position position="251"/>
    </location>
    <ligand>
        <name>Zn(2+)</name>
        <dbReference type="ChEBI" id="CHEBI:29105"/>
        <note>catalytic</note>
    </ligand>
</feature>
<dbReference type="EMBL" id="JBICBT010000654">
    <property type="protein sequence ID" value="KAL3106358.1"/>
    <property type="molecule type" value="Genomic_DNA"/>
</dbReference>
<dbReference type="EC" id="3.4.24.-" evidence="11"/>
<evidence type="ECO:0000259" key="13">
    <source>
        <dbReference type="PROSITE" id="PS51864"/>
    </source>
</evidence>
<dbReference type="GO" id="GO:0004222">
    <property type="term" value="F:metalloendopeptidase activity"/>
    <property type="evidence" value="ECO:0007669"/>
    <property type="project" value="UniProtKB-UniRule"/>
</dbReference>
<dbReference type="InterPro" id="IPR006026">
    <property type="entry name" value="Peptidase_Metallo"/>
</dbReference>
<evidence type="ECO:0000256" key="12">
    <source>
        <dbReference type="SAM" id="MobiDB-lite"/>
    </source>
</evidence>
<proteinExistence type="predicted"/>
<comment type="caution">
    <text evidence="10">Lacks conserved residue(s) required for the propagation of feature annotation.</text>
</comment>
<dbReference type="Proteomes" id="UP001620626">
    <property type="component" value="Unassembled WGS sequence"/>
</dbReference>
<dbReference type="InterPro" id="IPR024079">
    <property type="entry name" value="MetalloPept_cat_dom_sf"/>
</dbReference>
<dbReference type="AlphaFoldDB" id="A0ABD2KTX6"/>
<feature type="binding site" evidence="10">
    <location>
        <position position="261"/>
    </location>
    <ligand>
        <name>Zn(2+)</name>
        <dbReference type="ChEBI" id="CHEBI:29105"/>
        <note>catalytic</note>
    </ligand>
</feature>
<dbReference type="SMART" id="SM00235">
    <property type="entry name" value="ZnMc"/>
    <property type="match status" value="1"/>
</dbReference>
<evidence type="ECO:0000256" key="8">
    <source>
        <dbReference type="ARBA" id="ARBA00023157"/>
    </source>
</evidence>
<dbReference type="PANTHER" id="PTHR10127:SF818">
    <property type="entry name" value="ZINC METALLOPROTEINASE NAS-4"/>
    <property type="match status" value="1"/>
</dbReference>
<evidence type="ECO:0000256" key="7">
    <source>
        <dbReference type="ARBA" id="ARBA00023145"/>
    </source>
</evidence>
<feature type="compositionally biased region" description="Low complexity" evidence="12">
    <location>
        <begin position="493"/>
        <end position="503"/>
    </location>
</feature>
<evidence type="ECO:0000256" key="6">
    <source>
        <dbReference type="ARBA" id="ARBA00023049"/>
    </source>
</evidence>
<reference evidence="14 15" key="1">
    <citation type="submission" date="2024-10" db="EMBL/GenBank/DDBJ databases">
        <authorList>
            <person name="Kim D."/>
        </authorList>
    </citation>
    <scope>NUCLEOTIDE SEQUENCE [LARGE SCALE GENOMIC DNA]</scope>
    <source>
        <strain evidence="14">BH-2024</strain>
    </source>
</reference>
<organism evidence="14 15">
    <name type="scientific">Heterodera trifolii</name>
    <dbReference type="NCBI Taxonomy" id="157864"/>
    <lineage>
        <taxon>Eukaryota</taxon>
        <taxon>Metazoa</taxon>
        <taxon>Ecdysozoa</taxon>
        <taxon>Nematoda</taxon>
        <taxon>Chromadorea</taxon>
        <taxon>Rhabditida</taxon>
        <taxon>Tylenchina</taxon>
        <taxon>Tylenchomorpha</taxon>
        <taxon>Tylenchoidea</taxon>
        <taxon>Heteroderidae</taxon>
        <taxon>Heteroderinae</taxon>
        <taxon>Heterodera</taxon>
    </lineage>
</organism>
<keyword evidence="4 10" id="KW-0378">Hydrolase</keyword>
<dbReference type="SUPFAM" id="SSF55486">
    <property type="entry name" value="Metalloproteases ('zincins'), catalytic domain"/>
    <property type="match status" value="1"/>
</dbReference>
<evidence type="ECO:0000256" key="4">
    <source>
        <dbReference type="ARBA" id="ARBA00022801"/>
    </source>
</evidence>
<feature type="active site" evidence="10">
    <location>
        <position position="252"/>
    </location>
</feature>
<evidence type="ECO:0000256" key="10">
    <source>
        <dbReference type="PROSITE-ProRule" id="PRU01211"/>
    </source>
</evidence>
<dbReference type="FunFam" id="3.40.390.10:FF:000015">
    <property type="entry name" value="Meprin A subunit"/>
    <property type="match status" value="1"/>
</dbReference>